<feature type="domain" description="Solute-binding protein family 3/N-terminal" evidence="2">
    <location>
        <begin position="35"/>
        <end position="257"/>
    </location>
</feature>
<dbReference type="SMART" id="SM00079">
    <property type="entry name" value="PBPe"/>
    <property type="match status" value="1"/>
</dbReference>
<dbReference type="EMBL" id="RHHN01000004">
    <property type="protein sequence ID" value="RNB61557.1"/>
    <property type="molecule type" value="Genomic_DNA"/>
</dbReference>
<comment type="caution">
    <text evidence="5">The sequence shown here is derived from an EMBL/GenBank/DDBJ whole genome shotgun (WGS) entry which is preliminary data.</text>
</comment>
<dbReference type="SMART" id="SM00062">
    <property type="entry name" value="PBPb"/>
    <property type="match status" value="1"/>
</dbReference>
<dbReference type="OrthoDB" id="9774451at2"/>
<evidence type="ECO:0000313" key="7">
    <source>
        <dbReference type="Proteomes" id="UP000317180"/>
    </source>
</evidence>
<dbReference type="InterPro" id="IPR001638">
    <property type="entry name" value="Solute-binding_3/MltF_N"/>
</dbReference>
<evidence type="ECO:0000313" key="5">
    <source>
        <dbReference type="EMBL" id="RNB61557.1"/>
    </source>
</evidence>
<dbReference type="PROSITE" id="PS51257">
    <property type="entry name" value="PROKAR_LIPOPROTEIN"/>
    <property type="match status" value="1"/>
</dbReference>
<dbReference type="PANTHER" id="PTHR35936">
    <property type="entry name" value="MEMBRANE-BOUND LYTIC MUREIN TRANSGLYCOSYLASE F"/>
    <property type="match status" value="1"/>
</dbReference>
<dbReference type="Gene3D" id="3.40.190.10">
    <property type="entry name" value="Periplasmic binding protein-like II"/>
    <property type="match status" value="2"/>
</dbReference>
<evidence type="ECO:0000259" key="3">
    <source>
        <dbReference type="SMART" id="SM00079"/>
    </source>
</evidence>
<dbReference type="GO" id="GO:0015276">
    <property type="term" value="F:ligand-gated monoatomic ion channel activity"/>
    <property type="evidence" value="ECO:0007669"/>
    <property type="project" value="InterPro"/>
</dbReference>
<evidence type="ECO:0000313" key="6">
    <source>
        <dbReference type="Proteomes" id="UP000276178"/>
    </source>
</evidence>
<reference evidence="5 6" key="1">
    <citation type="submission" date="2018-10" db="EMBL/GenBank/DDBJ databases">
        <title>Phylogenomics of Brevibacillus.</title>
        <authorList>
            <person name="Dunlap C."/>
        </authorList>
    </citation>
    <scope>NUCLEOTIDE SEQUENCE [LARGE SCALE GENOMIC DNA]</scope>
    <source>
        <strain evidence="5 6">NRRL NRS 1219</strain>
    </source>
</reference>
<organism evidence="5 6">
    <name type="scientific">Brevibacillus agri</name>
    <dbReference type="NCBI Taxonomy" id="51101"/>
    <lineage>
        <taxon>Bacteria</taxon>
        <taxon>Bacillati</taxon>
        <taxon>Bacillota</taxon>
        <taxon>Bacilli</taxon>
        <taxon>Bacillales</taxon>
        <taxon>Paenibacillaceae</taxon>
        <taxon>Brevibacillus</taxon>
    </lineage>
</organism>
<keyword evidence="1" id="KW-0732">Signal</keyword>
<evidence type="ECO:0000256" key="1">
    <source>
        <dbReference type="ARBA" id="ARBA00022729"/>
    </source>
</evidence>
<accession>A0A3M8BF29</accession>
<dbReference type="Proteomes" id="UP000276178">
    <property type="component" value="Unassembled WGS sequence"/>
</dbReference>
<dbReference type="GO" id="GO:0016020">
    <property type="term" value="C:membrane"/>
    <property type="evidence" value="ECO:0007669"/>
    <property type="project" value="InterPro"/>
</dbReference>
<proteinExistence type="predicted"/>
<sequence length="257" mass="27868">MLRRKHWISFVVSCLTAIGLVGCGAQETGGSANNTLIFAVAPDGGAFSSRDSSGKLTGFDIELVESLAAKENLKVEWKEMKFNGIIPALQAKQVDGAAASITIRDDRKAVTNFTDPYFDSGLVMVVKKDSPINSVDDLKDKTIVAKQGTSGLEKANELAKEKGAKVKILEDEATLYMDVEAGGSDVLINDFPFVANKIKSGTATNLKIVGDKLTGEEYGIAIAKGKEDILEKFNKHLKEMKENGEYQKLYDKYFGSN</sequence>
<evidence type="ECO:0000313" key="4">
    <source>
        <dbReference type="EMBL" id="GED27664.1"/>
    </source>
</evidence>
<dbReference type="SUPFAM" id="SSF53850">
    <property type="entry name" value="Periplasmic binding protein-like II"/>
    <property type="match status" value="1"/>
</dbReference>
<protein>
    <submittedName>
        <fullName evidence="5">ABC transporter substrate-binding protein</fullName>
    </submittedName>
</protein>
<dbReference type="RefSeq" id="WP_005826827.1">
    <property type="nucleotide sequence ID" value="NZ_BJOD01000046.1"/>
</dbReference>
<dbReference type="PANTHER" id="PTHR35936:SF38">
    <property type="entry name" value="GLUTAMINE-BINDING PERIPLASMIC PROTEIN"/>
    <property type="match status" value="1"/>
</dbReference>
<evidence type="ECO:0000259" key="2">
    <source>
        <dbReference type="SMART" id="SM00062"/>
    </source>
</evidence>
<dbReference type="AlphaFoldDB" id="A0A3M8BF29"/>
<dbReference type="Pfam" id="PF00497">
    <property type="entry name" value="SBP_bac_3"/>
    <property type="match status" value="1"/>
</dbReference>
<gene>
    <name evidence="4" type="ORF">BAG01nite_37660</name>
    <name evidence="5" type="ORF">EB820_00685</name>
</gene>
<reference evidence="4 7" key="2">
    <citation type="submission" date="2019-06" db="EMBL/GenBank/DDBJ databases">
        <title>Whole genome shotgun sequence of Brevibacillus agri NBRC 15538.</title>
        <authorList>
            <person name="Hosoyama A."/>
            <person name="Uohara A."/>
            <person name="Ohji S."/>
            <person name="Ichikawa N."/>
        </authorList>
    </citation>
    <scope>NUCLEOTIDE SEQUENCE [LARGE SCALE GENOMIC DNA]</scope>
    <source>
        <strain evidence="4 7">NBRC 15538</strain>
    </source>
</reference>
<dbReference type="GeneID" id="82809379"/>
<name>A0A3M8BF29_9BACL</name>
<dbReference type="Proteomes" id="UP000317180">
    <property type="component" value="Unassembled WGS sequence"/>
</dbReference>
<keyword evidence="7" id="KW-1185">Reference proteome</keyword>
<dbReference type="InterPro" id="IPR001320">
    <property type="entry name" value="Iontro_rcpt_C"/>
</dbReference>
<dbReference type="EMBL" id="BJOD01000046">
    <property type="protein sequence ID" value="GED27664.1"/>
    <property type="molecule type" value="Genomic_DNA"/>
</dbReference>
<feature type="domain" description="Ionotropic glutamate receptor C-terminal" evidence="3">
    <location>
        <begin position="35"/>
        <end position="256"/>
    </location>
</feature>